<proteinExistence type="predicted"/>
<dbReference type="Gene3D" id="3.40.50.720">
    <property type="entry name" value="NAD(P)-binding Rossmann-like Domain"/>
    <property type="match status" value="1"/>
</dbReference>
<organism evidence="1 2">
    <name type="scientific">Bdellovibrio bacteriovorus</name>
    <dbReference type="NCBI Taxonomy" id="959"/>
    <lineage>
        <taxon>Bacteria</taxon>
        <taxon>Pseudomonadati</taxon>
        <taxon>Bdellovibrionota</taxon>
        <taxon>Bdellovibrionia</taxon>
        <taxon>Bdellovibrionales</taxon>
        <taxon>Pseudobdellovibrionaceae</taxon>
        <taxon>Bdellovibrio</taxon>
    </lineage>
</organism>
<dbReference type="EMBL" id="LUKF01000016">
    <property type="protein sequence ID" value="KYG62117.1"/>
    <property type="molecule type" value="Genomic_DNA"/>
</dbReference>
<gene>
    <name evidence="1" type="ORF">AZI85_07930</name>
</gene>
<protein>
    <submittedName>
        <fullName evidence="1">Dehydrogenase</fullName>
    </submittedName>
</protein>
<dbReference type="SUPFAM" id="SSF51735">
    <property type="entry name" value="NAD(P)-binding Rossmann-fold domains"/>
    <property type="match status" value="1"/>
</dbReference>
<dbReference type="InterPro" id="IPR036291">
    <property type="entry name" value="NAD(P)-bd_dom_sf"/>
</dbReference>
<evidence type="ECO:0000313" key="2">
    <source>
        <dbReference type="Proteomes" id="UP000075391"/>
    </source>
</evidence>
<sequence length="710" mass="79414">MKHSYRIAEISFGRPHWDAAYEFEFNGSHFEVQRFSVNFSVDGVRRLIETLRNQVDAFALTSLPPVIKLEQKSYVHRQYLEIMGIPSPVPLCDGTGLREIANINSLVKKIESGKIQPEGGIFFPSAVFCAELEEYIRHRYRKSVYIGDAYSLLGVPWLIQPFPGLMTLSKLVLNVANFKDLRNNTPLAETKLQKMSRSSLAAQVENVQYVFCDLPFLLLFDSAATEFVRGKDLVIWSSHPLMEAEVKKYNPRSIINLFPENYRVHPYMNYSVLDATLRLVHNRTAPLSIEEWEQLMTEDTEIRQVARKYVMTRNTSTQAKISKGINVVKNKILSEKEPDFAFVIHALSHSDFMRVPGLSALKYMPKEWNDSFDKMASKVPPFVHGHVKHVISEESGKEINGIIYALPATPKVLKNTDPEVVYRKIEGICYDAANRGAKMIGLGAYTKIVGDQGITINQNSPIPVTTGNSLSASATLWALNDVVKKMRLLNQDPQTGMVDGMAMVIGATGSIGQVSAKLLSLVFKKLCLVAPRMNRLQELKETIQKMAPGCEITIATDANELAPQADVLVTATSAFDHKIVDVMLLKPGAVVCDCSRPLDFDIEDAKKRPDVLIIESGEVILPGPVEIDFDMGLPGKAVYACLAETALLTLEGQFEAFTMGRDIEWNKVKQIYRMARRHGVQLAAIQGHTGIITDKEIELTRQLALSKRNK</sequence>
<evidence type="ECO:0000313" key="1">
    <source>
        <dbReference type="EMBL" id="KYG62117.1"/>
    </source>
</evidence>
<dbReference type="Proteomes" id="UP000075391">
    <property type="component" value="Unassembled WGS sequence"/>
</dbReference>
<accession>A0A150WG67</accession>
<comment type="caution">
    <text evidence="1">The sequence shown here is derived from an EMBL/GenBank/DDBJ whole genome shotgun (WGS) entry which is preliminary data.</text>
</comment>
<dbReference type="AlphaFoldDB" id="A0A150WG67"/>
<dbReference type="RefSeq" id="WP_063244228.1">
    <property type="nucleotide sequence ID" value="NZ_CP168967.1"/>
</dbReference>
<name>A0A150WG67_BDEBC</name>
<dbReference type="OrthoDB" id="9780944at2"/>
<reference evidence="1 2" key="1">
    <citation type="submission" date="2016-03" db="EMBL/GenBank/DDBJ databases">
        <authorList>
            <person name="Ploux O."/>
        </authorList>
    </citation>
    <scope>NUCLEOTIDE SEQUENCE [LARGE SCALE GENOMIC DNA]</scope>
    <source>
        <strain evidence="1 2">BER2</strain>
    </source>
</reference>